<dbReference type="Pfam" id="PF00096">
    <property type="entry name" value="zf-C2H2"/>
    <property type="match status" value="1"/>
</dbReference>
<dbReference type="PROSITE" id="PS50157">
    <property type="entry name" value="ZINC_FINGER_C2H2_2"/>
    <property type="match status" value="2"/>
</dbReference>
<evidence type="ECO:0000256" key="2">
    <source>
        <dbReference type="ARBA" id="ARBA00022723"/>
    </source>
</evidence>
<evidence type="ECO:0000256" key="1">
    <source>
        <dbReference type="ARBA" id="ARBA00004123"/>
    </source>
</evidence>
<keyword evidence="6" id="KW-0238">DNA-binding</keyword>
<reference evidence="10" key="1">
    <citation type="journal article" date="2008" name="Nat. Genet.">
        <title>The Pristionchus pacificus genome provides a unique perspective on nematode lifestyle and parasitism.</title>
        <authorList>
            <person name="Dieterich C."/>
            <person name="Clifton S.W."/>
            <person name="Schuster L.N."/>
            <person name="Chinwalla A."/>
            <person name="Delehaunty K."/>
            <person name="Dinkelacker I."/>
            <person name="Fulton L."/>
            <person name="Fulton R."/>
            <person name="Godfrey J."/>
            <person name="Minx P."/>
            <person name="Mitreva M."/>
            <person name="Roeseler W."/>
            <person name="Tian H."/>
            <person name="Witte H."/>
            <person name="Yang S.P."/>
            <person name="Wilson R.K."/>
            <person name="Sommer R.J."/>
        </authorList>
    </citation>
    <scope>NUCLEOTIDE SEQUENCE [LARGE SCALE GENOMIC DNA]</scope>
    <source>
        <strain evidence="10">PS312</strain>
    </source>
</reference>
<dbReference type="GO" id="GO:0000981">
    <property type="term" value="F:DNA-binding transcription factor activity, RNA polymerase II-specific"/>
    <property type="evidence" value="ECO:0000318"/>
    <property type="project" value="GO_Central"/>
</dbReference>
<protein>
    <submittedName>
        <fullName evidence="9">Zinc finger protein</fullName>
    </submittedName>
</protein>
<accession>A0A8R1UZM8</accession>
<evidence type="ECO:0000256" key="8">
    <source>
        <dbReference type="SAM" id="MobiDB-lite"/>
    </source>
</evidence>
<feature type="region of interest" description="Disordered" evidence="8">
    <location>
        <begin position="135"/>
        <end position="195"/>
    </location>
</feature>
<dbReference type="SUPFAM" id="SSF57667">
    <property type="entry name" value="beta-beta-alpha zinc fingers"/>
    <property type="match status" value="1"/>
</dbReference>
<dbReference type="GO" id="GO:0008270">
    <property type="term" value="F:zinc ion binding"/>
    <property type="evidence" value="ECO:0007669"/>
    <property type="project" value="UniProtKB-KW"/>
</dbReference>
<dbReference type="AlphaFoldDB" id="A0A2A6BHF2"/>
<sequence length="341" mass="38247">MRSVLADGLHSQVALPFKIKALSMECAAALAADVCREDGSRSFNYGFTASMCALLTGLRESENRVHYDMNRPETDSHELWTQEDTLPYQSPPFDDELELKEEELTMIKSELMHAISGDKTGMEDDIENIQLASGLDDSIEGGSAATELSPITPTRRSTPQRKCTHSASVREKDSENMKRASIGTKRKSNSGTQDPLQCMQCDKVHRCLAELRSHMRKHNGNLVNLNETLLLTIFEEQCTPSSAINASDRLTRISEFAITTESIRTCAIVGRKRFARRTELIQHRDTKHAETRFICAECGKAFSDNGTLNDHLRLNPFKCACGDDFNTNAELFHHRMVEHGH</sequence>
<evidence type="ECO:0000256" key="6">
    <source>
        <dbReference type="ARBA" id="ARBA00023125"/>
    </source>
</evidence>
<dbReference type="InterPro" id="IPR050589">
    <property type="entry name" value="Ikaros_C2H2-ZF"/>
</dbReference>
<keyword evidence="3" id="KW-0677">Repeat</keyword>
<dbReference type="PANTHER" id="PTHR24404:SF114">
    <property type="entry name" value="KLUMPFUSS, ISOFORM B-RELATED"/>
    <property type="match status" value="1"/>
</dbReference>
<evidence type="ECO:0000256" key="4">
    <source>
        <dbReference type="ARBA" id="ARBA00022771"/>
    </source>
</evidence>
<dbReference type="EnsemblMetazoa" id="PPA42810.1">
    <property type="protein sequence ID" value="PPA42810.1"/>
    <property type="gene ID" value="WBGene00281179"/>
</dbReference>
<dbReference type="PANTHER" id="PTHR24404">
    <property type="entry name" value="ZINC FINGER PROTEIN"/>
    <property type="match status" value="1"/>
</dbReference>
<evidence type="ECO:0000256" key="7">
    <source>
        <dbReference type="ARBA" id="ARBA00023242"/>
    </source>
</evidence>
<comment type="subcellular location">
    <subcellularLocation>
        <location evidence="1">Nucleus</location>
    </subcellularLocation>
</comment>
<dbReference type="Proteomes" id="UP000005239">
    <property type="component" value="Unassembled WGS sequence"/>
</dbReference>
<organism evidence="9 10">
    <name type="scientific">Pristionchus pacificus</name>
    <name type="common">Parasitic nematode worm</name>
    <dbReference type="NCBI Taxonomy" id="54126"/>
    <lineage>
        <taxon>Eukaryota</taxon>
        <taxon>Metazoa</taxon>
        <taxon>Ecdysozoa</taxon>
        <taxon>Nematoda</taxon>
        <taxon>Chromadorea</taxon>
        <taxon>Rhabditida</taxon>
        <taxon>Rhabditina</taxon>
        <taxon>Diplogasteromorpha</taxon>
        <taxon>Diplogasteroidea</taxon>
        <taxon>Neodiplogasteridae</taxon>
        <taxon>Pristionchus</taxon>
    </lineage>
</organism>
<keyword evidence="5" id="KW-0862">Zinc</keyword>
<keyword evidence="4" id="KW-0863">Zinc-finger</keyword>
<proteinExistence type="predicted"/>
<reference evidence="9" key="2">
    <citation type="submission" date="2022-06" db="UniProtKB">
        <authorList>
            <consortium name="EnsemblMetazoa"/>
        </authorList>
    </citation>
    <scope>IDENTIFICATION</scope>
    <source>
        <strain evidence="9">PS312</strain>
    </source>
</reference>
<accession>A0A2A6BHF2</accession>
<evidence type="ECO:0000256" key="3">
    <source>
        <dbReference type="ARBA" id="ARBA00022737"/>
    </source>
</evidence>
<gene>
    <name evidence="9" type="primary">WBGene00281179</name>
</gene>
<evidence type="ECO:0000313" key="9">
    <source>
        <dbReference type="EnsemblMetazoa" id="PPA42810.1"/>
    </source>
</evidence>
<dbReference type="SMART" id="SM00355">
    <property type="entry name" value="ZnF_C2H2"/>
    <property type="match status" value="4"/>
</dbReference>
<keyword evidence="10" id="KW-1185">Reference proteome</keyword>
<dbReference type="GO" id="GO:0000978">
    <property type="term" value="F:RNA polymerase II cis-regulatory region sequence-specific DNA binding"/>
    <property type="evidence" value="ECO:0000318"/>
    <property type="project" value="GO_Central"/>
</dbReference>
<feature type="compositionally biased region" description="Basic and acidic residues" evidence="8">
    <location>
        <begin position="168"/>
        <end position="178"/>
    </location>
</feature>
<evidence type="ECO:0000256" key="5">
    <source>
        <dbReference type="ARBA" id="ARBA00022833"/>
    </source>
</evidence>
<keyword evidence="2" id="KW-0479">Metal-binding</keyword>
<dbReference type="InterPro" id="IPR013087">
    <property type="entry name" value="Znf_C2H2_type"/>
</dbReference>
<dbReference type="InterPro" id="IPR036236">
    <property type="entry name" value="Znf_C2H2_sf"/>
</dbReference>
<dbReference type="FunFam" id="3.30.160.60:FF:000100">
    <property type="entry name" value="Zinc finger 45-like"/>
    <property type="match status" value="1"/>
</dbReference>
<dbReference type="GO" id="GO:0005634">
    <property type="term" value="C:nucleus"/>
    <property type="evidence" value="ECO:0007669"/>
    <property type="project" value="UniProtKB-SubCell"/>
</dbReference>
<dbReference type="Gene3D" id="3.30.160.60">
    <property type="entry name" value="Classic Zinc Finger"/>
    <property type="match status" value="1"/>
</dbReference>
<dbReference type="GO" id="GO:0006355">
    <property type="term" value="P:regulation of DNA-templated transcription"/>
    <property type="evidence" value="ECO:0000318"/>
    <property type="project" value="GO_Central"/>
</dbReference>
<evidence type="ECO:0000313" key="10">
    <source>
        <dbReference type="Proteomes" id="UP000005239"/>
    </source>
</evidence>
<name>A0A2A6BHF2_PRIPA</name>
<keyword evidence="7" id="KW-0539">Nucleus</keyword>